<proteinExistence type="predicted"/>
<protein>
    <submittedName>
        <fullName evidence="1">PhzF family phenazine biosynthesis protein</fullName>
    </submittedName>
</protein>
<comment type="caution">
    <text evidence="1">The sequence shown here is derived from an EMBL/GenBank/DDBJ whole genome shotgun (WGS) entry which is preliminary data.</text>
</comment>
<reference evidence="1 2" key="1">
    <citation type="journal article" date="2014" name="Int. J. Syst. Evol. Microbiol.">
        <title>Complete genome sequence of Corynebacterium casei LMG S-19264T (=DSM 44701T), isolated from a smear-ripened cheese.</title>
        <authorList>
            <consortium name="US DOE Joint Genome Institute (JGI-PGF)"/>
            <person name="Walter F."/>
            <person name="Albersmeier A."/>
            <person name="Kalinowski J."/>
            <person name="Ruckert C."/>
        </authorList>
    </citation>
    <scope>NUCLEOTIDE SEQUENCE [LARGE SCALE GENOMIC DNA]</scope>
    <source>
        <strain evidence="1 2">CGMCC 4.7215</strain>
    </source>
</reference>
<evidence type="ECO:0000313" key="1">
    <source>
        <dbReference type="EMBL" id="MFC7124947.1"/>
    </source>
</evidence>
<gene>
    <name evidence="1" type="ORF">ACFQJ7_02690</name>
</gene>
<dbReference type="AlphaFoldDB" id="A0ABD5X4L5"/>
<dbReference type="Gene3D" id="3.10.310.10">
    <property type="entry name" value="Diaminopimelate Epimerase, Chain A, domain 1"/>
    <property type="match status" value="2"/>
</dbReference>
<dbReference type="SUPFAM" id="SSF54506">
    <property type="entry name" value="Diaminopimelate epimerase-like"/>
    <property type="match status" value="1"/>
</dbReference>
<accession>A0ABD5X4L5</accession>
<organism evidence="1 2">
    <name type="scientific">Halovenus rubra</name>
    <dbReference type="NCBI Taxonomy" id="869890"/>
    <lineage>
        <taxon>Archaea</taxon>
        <taxon>Methanobacteriati</taxon>
        <taxon>Methanobacteriota</taxon>
        <taxon>Stenosarchaea group</taxon>
        <taxon>Halobacteria</taxon>
        <taxon>Halobacteriales</taxon>
        <taxon>Haloarculaceae</taxon>
        <taxon>Halovenus</taxon>
    </lineage>
</organism>
<evidence type="ECO:0000313" key="2">
    <source>
        <dbReference type="Proteomes" id="UP001596414"/>
    </source>
</evidence>
<dbReference type="Pfam" id="PF02567">
    <property type="entry name" value="PhzC-PhzF"/>
    <property type="match status" value="1"/>
</dbReference>
<dbReference type="PIRSF" id="PIRSF016184">
    <property type="entry name" value="PhzC_PhzF"/>
    <property type="match status" value="1"/>
</dbReference>
<dbReference type="InterPro" id="IPR003719">
    <property type="entry name" value="Phenazine_PhzF-like"/>
</dbReference>
<sequence length="296" mass="31513">MEKKQLLLVDAFADEPLAGVPVPVVLDDTTQSQLRSIADEFGADGAVSLSDDGVRYVEHEGTHGFVAGAVAGWTALAEHNKRDDETAITVISSDGKETEYPVGYDGSRDVRVEIPDQRIEPVSVSLDRVAPALDVTVEALSNVTEELPVARAKRFGGTLFVPVGFIDDLGACSPDRETLAAVLSETGSTRVCAFTFDTLGRRSDVQVRLFDPATHACERATSGVAVAGCGQYLGKHNAFDGDIETLRVECGYFRDRPGTIETTLDTSSHVGGRGLTVSETTVSVPEPNDGSDIIEL</sequence>
<dbReference type="EMBL" id="JBHSZQ010000002">
    <property type="protein sequence ID" value="MFC7124947.1"/>
    <property type="molecule type" value="Genomic_DNA"/>
</dbReference>
<dbReference type="RefSeq" id="WP_267638281.1">
    <property type="nucleotide sequence ID" value="NZ_JAODIY010000013.1"/>
</dbReference>
<dbReference type="Proteomes" id="UP001596414">
    <property type="component" value="Unassembled WGS sequence"/>
</dbReference>
<name>A0ABD5X4L5_9EURY</name>